<dbReference type="Gene3D" id="2.40.33.10">
    <property type="entry name" value="PK beta-barrel domain-like"/>
    <property type="match status" value="1"/>
</dbReference>
<dbReference type="InterPro" id="IPR015795">
    <property type="entry name" value="Pyrv_Knase_C"/>
</dbReference>
<sequence>MPIVRHTKIIATVGPASQSEEQLLKLMEAGADIFRLNFSHGDHASKKLVIERIRRLSQQRQRAVAIIGDLQGPKIRIGNLVNDGIILADGQEIILSTRELVNDRQRIPVLFDGLAKEVEPGQPILLDDGLIELEVLDTTSNEVRCKVRSGGLLKSRKGVNLPETRLSLPAFTEQDRKDIAFAIGADLDYLALSFVRTSRDVQSLKSHLSSLGADLPIIAKIEKPQALADFTGILEVSDGIMVARGDLGVEIGPEQVPLIQKQIIRQCREAGKPVITATQMLESMVTQPRPTRAEASDVANAILDGSDAIMLSAETAVGQYPAEAVAFMNRMAQRVENDLTLHDTIFNFYPADSGSSSLSDAIGEAACRTATSIEATAILAFTQTGATAARVARYRPSKPIYAITPSRSVRRRLTLYAGVRSLQVDFQGDTEAQIRSLEKAVLEAGVLKRGDLVIITMGSPLAAHGTTNLMKVHRLGSSSHEPAD</sequence>
<evidence type="ECO:0000256" key="3">
    <source>
        <dbReference type="ARBA" id="ARBA00004997"/>
    </source>
</evidence>
<dbReference type="EC" id="2.7.1.40" evidence="5 15"/>
<dbReference type="GO" id="GO:0005524">
    <property type="term" value="F:ATP binding"/>
    <property type="evidence" value="ECO:0007669"/>
    <property type="project" value="UniProtKB-KW"/>
</dbReference>
<keyword evidence="13 16" id="KW-0324">Glycolysis</keyword>
<comment type="pathway">
    <text evidence="3 16">Carbohydrate degradation; glycolysis; pyruvate from D-glyceraldehyde 3-phosphate: step 5/5.</text>
</comment>
<keyword evidence="11" id="KW-0067">ATP-binding</keyword>
<evidence type="ECO:0000256" key="2">
    <source>
        <dbReference type="ARBA" id="ARBA00001958"/>
    </source>
</evidence>
<feature type="domain" description="Pyruvate kinase barrel" evidence="17">
    <location>
        <begin position="5"/>
        <end position="325"/>
    </location>
</feature>
<reference evidence="19 20" key="1">
    <citation type="journal article" date="2017" name="Genome Announc.">
        <title>Complete Genome Sequences of Two Acetylene-Fermenting Pelobacter acetylenicus Strains.</title>
        <authorList>
            <person name="Sutton J.M."/>
            <person name="Baesman S.M."/>
            <person name="Fierst J.L."/>
            <person name="Poret-Peterson A.T."/>
            <person name="Oremland R.S."/>
            <person name="Dunlap D.S."/>
            <person name="Akob D.M."/>
        </authorList>
    </citation>
    <scope>NUCLEOTIDE SEQUENCE [LARGE SCALE GENOMIC DNA]</scope>
    <source>
        <strain evidence="19 20">SFB93</strain>
    </source>
</reference>
<dbReference type="FunFam" id="2.40.33.10:FF:000001">
    <property type="entry name" value="Pyruvate kinase"/>
    <property type="match status" value="1"/>
</dbReference>
<evidence type="ECO:0000256" key="4">
    <source>
        <dbReference type="ARBA" id="ARBA00008663"/>
    </source>
</evidence>
<evidence type="ECO:0000256" key="8">
    <source>
        <dbReference type="ARBA" id="ARBA00022723"/>
    </source>
</evidence>
<evidence type="ECO:0000256" key="16">
    <source>
        <dbReference type="RuleBase" id="RU000504"/>
    </source>
</evidence>
<evidence type="ECO:0000259" key="17">
    <source>
        <dbReference type="Pfam" id="PF00224"/>
    </source>
</evidence>
<keyword evidence="9" id="KW-0547">Nucleotide-binding</keyword>
<keyword evidence="20" id="KW-1185">Reference proteome</keyword>
<evidence type="ECO:0000256" key="1">
    <source>
        <dbReference type="ARBA" id="ARBA00001946"/>
    </source>
</evidence>
<proteinExistence type="inferred from homology"/>
<dbReference type="UniPathway" id="UPA00109">
    <property type="reaction ID" value="UER00188"/>
</dbReference>
<dbReference type="Pfam" id="PF00224">
    <property type="entry name" value="PK"/>
    <property type="match status" value="1"/>
</dbReference>
<dbReference type="Gene3D" id="3.40.1380.20">
    <property type="entry name" value="Pyruvate kinase, C-terminal domain"/>
    <property type="match status" value="1"/>
</dbReference>
<dbReference type="InterPro" id="IPR001697">
    <property type="entry name" value="Pyr_Knase"/>
</dbReference>
<dbReference type="KEGG" id="pef:A7E78_09070"/>
<dbReference type="SUPFAM" id="SSF50800">
    <property type="entry name" value="PK beta-barrel domain-like"/>
    <property type="match status" value="1"/>
</dbReference>
<evidence type="ECO:0000313" key="19">
    <source>
        <dbReference type="EMBL" id="APG27974.1"/>
    </source>
</evidence>
<evidence type="ECO:0000256" key="11">
    <source>
        <dbReference type="ARBA" id="ARBA00022840"/>
    </source>
</evidence>
<dbReference type="NCBIfam" id="TIGR01064">
    <property type="entry name" value="pyruv_kin"/>
    <property type="match status" value="1"/>
</dbReference>
<dbReference type="PROSITE" id="PS00110">
    <property type="entry name" value="PYRUVATE_KINASE"/>
    <property type="match status" value="1"/>
</dbReference>
<accession>A0A1L3GPX2</accession>
<dbReference type="InterPro" id="IPR011037">
    <property type="entry name" value="Pyrv_Knase-like_insert_dom_sf"/>
</dbReference>
<evidence type="ECO:0000313" key="20">
    <source>
        <dbReference type="Proteomes" id="UP000182517"/>
    </source>
</evidence>
<dbReference type="STRING" id="1842532.A7E78_09070"/>
<comment type="cofactor">
    <cofactor evidence="2">
        <name>K(+)</name>
        <dbReference type="ChEBI" id="CHEBI:29103"/>
    </cofactor>
</comment>
<comment type="cofactor">
    <cofactor evidence="1">
        <name>Mg(2+)</name>
        <dbReference type="ChEBI" id="CHEBI:18420"/>
    </cofactor>
</comment>
<keyword evidence="7 16" id="KW-0808">Transferase</keyword>
<evidence type="ECO:0000256" key="12">
    <source>
        <dbReference type="ARBA" id="ARBA00022842"/>
    </source>
</evidence>
<organism evidence="19 20">
    <name type="scientific">Syntrophotalea acetylenivorans</name>
    <dbReference type="NCBI Taxonomy" id="1842532"/>
    <lineage>
        <taxon>Bacteria</taxon>
        <taxon>Pseudomonadati</taxon>
        <taxon>Thermodesulfobacteriota</taxon>
        <taxon>Desulfuromonadia</taxon>
        <taxon>Desulfuromonadales</taxon>
        <taxon>Syntrophotaleaceae</taxon>
        <taxon>Syntrophotalea</taxon>
    </lineage>
</organism>
<evidence type="ECO:0000256" key="14">
    <source>
        <dbReference type="ARBA" id="ARBA00023317"/>
    </source>
</evidence>
<feature type="domain" description="Pyruvate kinase C-terminal" evidence="18">
    <location>
        <begin position="360"/>
        <end position="473"/>
    </location>
</feature>
<protein>
    <recommendedName>
        <fullName evidence="6 15">Pyruvate kinase</fullName>
        <ecNumber evidence="5 15">2.7.1.40</ecNumber>
    </recommendedName>
</protein>
<dbReference type="InterPro" id="IPR015813">
    <property type="entry name" value="Pyrv/PenolPyrv_kinase-like_dom"/>
</dbReference>
<dbReference type="InterPro" id="IPR040442">
    <property type="entry name" value="Pyrv_kinase-like_dom_sf"/>
</dbReference>
<dbReference type="InterPro" id="IPR015806">
    <property type="entry name" value="Pyrv_Knase_insert_dom_sf"/>
</dbReference>
<evidence type="ECO:0000256" key="5">
    <source>
        <dbReference type="ARBA" id="ARBA00012142"/>
    </source>
</evidence>
<evidence type="ECO:0000256" key="9">
    <source>
        <dbReference type="ARBA" id="ARBA00022741"/>
    </source>
</evidence>
<dbReference type="Proteomes" id="UP000182517">
    <property type="component" value="Chromosome"/>
</dbReference>
<dbReference type="EMBL" id="CP015519">
    <property type="protein sequence ID" value="APG27974.1"/>
    <property type="molecule type" value="Genomic_DNA"/>
</dbReference>
<dbReference type="NCBIfam" id="NF004978">
    <property type="entry name" value="PRK06354.1"/>
    <property type="match status" value="1"/>
</dbReference>
<keyword evidence="12 16" id="KW-0460">Magnesium</keyword>
<keyword evidence="10 16" id="KW-0418">Kinase</keyword>
<dbReference type="SUPFAM" id="SSF52935">
    <property type="entry name" value="PK C-terminal domain-like"/>
    <property type="match status" value="1"/>
</dbReference>
<dbReference type="InterPro" id="IPR036918">
    <property type="entry name" value="Pyrv_Knase_C_sf"/>
</dbReference>
<evidence type="ECO:0000256" key="13">
    <source>
        <dbReference type="ARBA" id="ARBA00023152"/>
    </source>
</evidence>
<gene>
    <name evidence="19" type="ORF">A7E78_09070</name>
</gene>
<evidence type="ECO:0000256" key="10">
    <source>
        <dbReference type="ARBA" id="ARBA00022777"/>
    </source>
</evidence>
<evidence type="ECO:0000256" key="6">
    <source>
        <dbReference type="ARBA" id="ARBA00018587"/>
    </source>
</evidence>
<dbReference type="GO" id="GO:0000287">
    <property type="term" value="F:magnesium ion binding"/>
    <property type="evidence" value="ECO:0007669"/>
    <property type="project" value="UniProtKB-UniRule"/>
</dbReference>
<dbReference type="RefSeq" id="WP_072283937.1">
    <property type="nucleotide sequence ID" value="NZ_CP015519.1"/>
</dbReference>
<dbReference type="GO" id="GO:0016301">
    <property type="term" value="F:kinase activity"/>
    <property type="evidence" value="ECO:0007669"/>
    <property type="project" value="UniProtKB-KW"/>
</dbReference>
<keyword evidence="14 19" id="KW-0670">Pyruvate</keyword>
<dbReference type="SUPFAM" id="SSF51621">
    <property type="entry name" value="Phosphoenolpyruvate/pyruvate domain"/>
    <property type="match status" value="1"/>
</dbReference>
<dbReference type="GO" id="GO:0030955">
    <property type="term" value="F:potassium ion binding"/>
    <property type="evidence" value="ECO:0007669"/>
    <property type="project" value="UniProtKB-UniRule"/>
</dbReference>
<dbReference type="InterPro" id="IPR018209">
    <property type="entry name" value="Pyrv_Knase_AS"/>
</dbReference>
<evidence type="ECO:0000259" key="18">
    <source>
        <dbReference type="Pfam" id="PF02887"/>
    </source>
</evidence>
<dbReference type="Pfam" id="PF02887">
    <property type="entry name" value="PK_C"/>
    <property type="match status" value="1"/>
</dbReference>
<dbReference type="NCBIfam" id="NF004491">
    <property type="entry name" value="PRK05826.1"/>
    <property type="match status" value="1"/>
</dbReference>
<evidence type="ECO:0000256" key="15">
    <source>
        <dbReference type="NCBIfam" id="TIGR01064"/>
    </source>
</evidence>
<keyword evidence="8" id="KW-0479">Metal-binding</keyword>
<name>A0A1L3GPX2_9BACT</name>
<dbReference type="PANTHER" id="PTHR11817">
    <property type="entry name" value="PYRUVATE KINASE"/>
    <property type="match status" value="1"/>
</dbReference>
<evidence type="ECO:0000256" key="7">
    <source>
        <dbReference type="ARBA" id="ARBA00022679"/>
    </source>
</evidence>
<dbReference type="GO" id="GO:0004743">
    <property type="term" value="F:pyruvate kinase activity"/>
    <property type="evidence" value="ECO:0007669"/>
    <property type="project" value="UniProtKB-UniRule"/>
</dbReference>
<comment type="catalytic activity">
    <reaction evidence="16">
        <text>pyruvate + ATP = phosphoenolpyruvate + ADP + H(+)</text>
        <dbReference type="Rhea" id="RHEA:18157"/>
        <dbReference type="ChEBI" id="CHEBI:15361"/>
        <dbReference type="ChEBI" id="CHEBI:15378"/>
        <dbReference type="ChEBI" id="CHEBI:30616"/>
        <dbReference type="ChEBI" id="CHEBI:58702"/>
        <dbReference type="ChEBI" id="CHEBI:456216"/>
        <dbReference type="EC" id="2.7.1.40"/>
    </reaction>
</comment>
<dbReference type="PRINTS" id="PR01050">
    <property type="entry name" value="PYRUVTKNASE"/>
</dbReference>
<comment type="similarity">
    <text evidence="4 16">Belongs to the pyruvate kinase family.</text>
</comment>
<dbReference type="InterPro" id="IPR015793">
    <property type="entry name" value="Pyrv_Knase_brl"/>
</dbReference>
<dbReference type="Gene3D" id="3.20.20.60">
    <property type="entry name" value="Phosphoenolpyruvate-binding domains"/>
    <property type="match status" value="1"/>
</dbReference>
<dbReference type="FunFam" id="3.20.20.60:FF:000025">
    <property type="entry name" value="Pyruvate kinase"/>
    <property type="match status" value="1"/>
</dbReference>
<dbReference type="AlphaFoldDB" id="A0A1L3GPX2"/>